<feature type="domain" description="FAD-binding PCMH-type" evidence="2">
    <location>
        <begin position="1"/>
        <end position="166"/>
    </location>
</feature>
<evidence type="ECO:0000313" key="3">
    <source>
        <dbReference type="EMBL" id="GAA3614602.1"/>
    </source>
</evidence>
<sequence length="396" mass="42219">MDELRPLQDEEIAETLLRKNASRIVVRGCGTAGQDSWSLNEGTGLDLRGLNGVLFLDRRSGLAEVEAGVTLGALATLAERGGCVLPVRPPSLRGTVGGAIATDCFGGNHPSAGSFGHQVLWIDLMNARGRVHRLSPETTPERFWATVGGMGLTGIILRAGLRLQTVGSAAPVRRTVRVDSLDLAVQQLNENAFSGENLNSTVWTQRGGRGLMESEHQVQGQRLPRSARWGQREGVGRDTRRRLARLGQALHPAELGQSYPGLFGLVRHHCAIPLGADTTLARIFGLLKAARVGPVLTTLQRLGAGNPAPLSFPLPGWALALNFPSGRAGLPATLADVDALVMQAGGRLHLGQDSWLDAPGVAAMYPGLPGWRRVRDEMDPGRVFASNLAIRTGLVE</sequence>
<comment type="caution">
    <text evidence="3">The sequence shown here is derived from an EMBL/GenBank/DDBJ whole genome shotgun (WGS) entry which is preliminary data.</text>
</comment>
<reference evidence="4" key="1">
    <citation type="journal article" date="2019" name="Int. J. Syst. Evol. Microbiol.">
        <title>The Global Catalogue of Microorganisms (GCM) 10K type strain sequencing project: providing services to taxonomists for standard genome sequencing and annotation.</title>
        <authorList>
            <consortium name="The Broad Institute Genomics Platform"/>
            <consortium name="The Broad Institute Genome Sequencing Center for Infectious Disease"/>
            <person name="Wu L."/>
            <person name="Ma J."/>
        </authorList>
    </citation>
    <scope>NUCLEOTIDE SEQUENCE [LARGE SCALE GENOMIC DNA]</scope>
    <source>
        <strain evidence="4">JCM 16902</strain>
    </source>
</reference>
<dbReference type="SUPFAM" id="SSF56176">
    <property type="entry name" value="FAD-binding/transporter-associated domain-like"/>
    <property type="match status" value="1"/>
</dbReference>
<evidence type="ECO:0000313" key="4">
    <source>
        <dbReference type="Proteomes" id="UP001501074"/>
    </source>
</evidence>
<dbReference type="Pfam" id="PF01565">
    <property type="entry name" value="FAD_binding_4"/>
    <property type="match status" value="1"/>
</dbReference>
<dbReference type="PANTHER" id="PTHR43762">
    <property type="entry name" value="L-GULONOLACTONE OXIDASE"/>
    <property type="match status" value="1"/>
</dbReference>
<proteinExistence type="predicted"/>
<dbReference type="InterPro" id="IPR016169">
    <property type="entry name" value="FAD-bd_PCMH_sub2"/>
</dbReference>
<dbReference type="PROSITE" id="PS51387">
    <property type="entry name" value="FAD_PCMH"/>
    <property type="match status" value="1"/>
</dbReference>
<gene>
    <name evidence="3" type="ORF">GCM10022223_33590</name>
</gene>
<keyword evidence="4" id="KW-1185">Reference proteome</keyword>
<dbReference type="Proteomes" id="UP001501074">
    <property type="component" value="Unassembled WGS sequence"/>
</dbReference>
<dbReference type="InterPro" id="IPR006094">
    <property type="entry name" value="Oxid_FAD_bind_N"/>
</dbReference>
<dbReference type="PANTHER" id="PTHR43762:SF1">
    <property type="entry name" value="D-ARABINONO-1,4-LACTONE OXIDASE"/>
    <property type="match status" value="1"/>
</dbReference>
<feature type="region of interest" description="Disordered" evidence="1">
    <location>
        <begin position="215"/>
        <end position="234"/>
    </location>
</feature>
<organism evidence="3 4">
    <name type="scientific">Kineosporia mesophila</name>
    <dbReference type="NCBI Taxonomy" id="566012"/>
    <lineage>
        <taxon>Bacteria</taxon>
        <taxon>Bacillati</taxon>
        <taxon>Actinomycetota</taxon>
        <taxon>Actinomycetes</taxon>
        <taxon>Kineosporiales</taxon>
        <taxon>Kineosporiaceae</taxon>
        <taxon>Kineosporia</taxon>
    </lineage>
</organism>
<dbReference type="Gene3D" id="3.30.465.10">
    <property type="match status" value="1"/>
</dbReference>
<protein>
    <submittedName>
        <fullName evidence="3">FAD-binding oxidoreductase</fullName>
    </submittedName>
</protein>
<dbReference type="InterPro" id="IPR016166">
    <property type="entry name" value="FAD-bd_PCMH"/>
</dbReference>
<evidence type="ECO:0000256" key="1">
    <source>
        <dbReference type="SAM" id="MobiDB-lite"/>
    </source>
</evidence>
<dbReference type="InterPro" id="IPR010031">
    <property type="entry name" value="FAD_lactone_oxidase-like"/>
</dbReference>
<dbReference type="InterPro" id="IPR036318">
    <property type="entry name" value="FAD-bd_PCMH-like_sf"/>
</dbReference>
<accession>A0ABP6ZNW1</accession>
<name>A0ABP6ZNW1_9ACTN</name>
<evidence type="ECO:0000259" key="2">
    <source>
        <dbReference type="PROSITE" id="PS51387"/>
    </source>
</evidence>
<dbReference type="EMBL" id="BAAAZO010000005">
    <property type="protein sequence ID" value="GAA3614602.1"/>
    <property type="molecule type" value="Genomic_DNA"/>
</dbReference>
<dbReference type="RefSeq" id="WP_231487495.1">
    <property type="nucleotide sequence ID" value="NZ_BAAAZO010000005.1"/>
</dbReference>